<evidence type="ECO:0000313" key="2">
    <source>
        <dbReference type="Proteomes" id="UP000320055"/>
    </source>
</evidence>
<protein>
    <submittedName>
        <fullName evidence="1">Uncharacterized protein</fullName>
    </submittedName>
</protein>
<reference evidence="1 2" key="1">
    <citation type="submission" date="2019-01" db="EMBL/GenBank/DDBJ databases">
        <authorList>
            <person name="Brito A."/>
        </authorList>
    </citation>
    <scope>NUCLEOTIDE SEQUENCE [LARGE SCALE GENOMIC DNA]</scope>
    <source>
        <strain evidence="1">1</strain>
    </source>
</reference>
<proteinExistence type="predicted"/>
<dbReference type="Proteomes" id="UP000320055">
    <property type="component" value="Unassembled WGS sequence"/>
</dbReference>
<dbReference type="RefSeq" id="WP_144874815.1">
    <property type="nucleotide sequence ID" value="NZ_LR214130.1"/>
</dbReference>
<dbReference type="EMBL" id="CAACVJ010000328">
    <property type="protein sequence ID" value="VEP15985.1"/>
    <property type="molecule type" value="Genomic_DNA"/>
</dbReference>
<dbReference type="OrthoDB" id="583231at2"/>
<sequence length="79" mass="8828">MSSLEKRLAVFRKLPLRAQLATIVSSLANKTLSQNKTYIDSLEKIHGSCLANATPLEKLAYDKAKESIIDEKLPKENNK</sequence>
<gene>
    <name evidence="1" type="ORF">H1P_3940003</name>
</gene>
<organism evidence="1 2">
    <name type="scientific">Hyella patelloides LEGE 07179</name>
    <dbReference type="NCBI Taxonomy" id="945734"/>
    <lineage>
        <taxon>Bacteria</taxon>
        <taxon>Bacillati</taxon>
        <taxon>Cyanobacteriota</taxon>
        <taxon>Cyanophyceae</taxon>
        <taxon>Pleurocapsales</taxon>
        <taxon>Hyellaceae</taxon>
        <taxon>Hyella</taxon>
    </lineage>
</organism>
<name>A0A563VX60_9CYAN</name>
<keyword evidence="2" id="KW-1185">Reference proteome</keyword>
<evidence type="ECO:0000313" key="1">
    <source>
        <dbReference type="EMBL" id="VEP15985.1"/>
    </source>
</evidence>
<accession>A0A563VX60</accession>
<dbReference type="AlphaFoldDB" id="A0A563VX60"/>